<sequence length="2607" mass="290907">MEQEDENISLLLNMGFPDVRAIKRALKLSNGDVNEAVTFLTEQPLTSYSTVDDLRDVEMADPALRPPSYDEAGGIDGSSMEFPTTNLYELESRVFIDAWSIPYKRDESLGKCLISAARLAEEGLCDADESCQRFMERCLPECFHKLLNNGAVRRWGMEIQEGVFNMLDLLTNLVIVRLKHGPVPETLLKNVYALAMDSECEWNQKNKNRPAAFTGDIIYAKSTSQFEMYGWLMDLINMFGSRGGFELVANRFTSGEDLDAGQMAALLLPLGQCVKFLVKDVVCPVLLPAVNQALQYVASLEEIQLRGQKISSCYDLLEAVRLLCASLWPEKVQRTSDLRLEMIIRMLKTPHFSARMNALKELARLIEDSKKGRSNVIDTDIIQEWMTSKRVLSLALEGNIDQVQYTDRMKELVEFMGPKLQQEELSRIWHMADKASPHVVDNIHRIMAAAATRFNPQQFDFLLGLVRKSWDGGNDRLREKLLSFIGKIGQDSRLGQTAVKMLDALWELARVPALPPKLVHQAMNEHLTILNESATRDQLRKTYIVRCVEDIKRSPAVYLPLKQLHYLAQSITKGGASYFKTEKATLSELNRSHEIVKLITASLAKCHALAVSTCGNQPPSPDTLIDGKYTHDHYLKVHLEFLQFLLKEGDIYLAWPRCKDIWDTLVANPKASGYDKEVCFTWFSGCLGDLESTTQRDLFCDKLLRLDPVTLTRPAFTCVVDYFHAVNLNDHKLIRNGNVIIVDKLEPLGLEFFWQLVLECQDEYLAEDAMKLLLDMSYMSLSVRLKRDPAQLHARFVTECYKKLEKLMLHVNETALGAAVSTATKTLTAMAVSELGGLSPSSRNSCIQHIRRVLVLAERYICSIEEQHPGPRYLPPHGSSFTGTPVILYVTCDSIRMDVTLECHSNERLGVVRSKIGSCARVPIEQVQNLSFGEGSNSFHVTGGEQDNRLLHSIGVLTNTTVTAKISSSGAQLKEVGDNCWDELPGTVSYCDSAEAGALDDSAGASGGGAGPLRHGAGSSAAAVADGLGHNLDQEKQLPGVVMASQGQNFFSLLYQLAQLDDSRIVDAVRRVLYLVPTDHSVADRFDSISSVGMSASEASPRTTPYGSPAKRDKIRDREKEREAGRETLRSLLDPSASDMTPFRLLYNVEVLSGKIMPISMEGTMNDSARFCEEFLMCGGLNLITMLLHKDSLPQEVDYEIRQNIYLIVLQILKFLVCGSIPKGQELPISGIQPVPGPAKRSALDSSTQTTSPPHVHSSLTPVIANRVVLGFSEEEWSEMVSCLMRVSWAGAAGRLYLPSATITMTEPAVSPPDNSKSSRQSSTGSVHSSSSESETVLHGGVCVQQATISPTDSLIASQALQLLIAFLKFRPQLIDQWYGMLSVKDFIIEILVGCSSEEVREVAYHQFTSLINMTTPAELSLKKFLTQILLKAHLPLWVSSTSARGATLKLLSQCTQYFSLRSKLLSDLSSKDQESLEISASQMLEDEIGWLTNFTATREVMRERPESGVSAMRHADNILLAGHLMLISALMSCEGVNKEETGTTLIPLLIFEYLFPASKLVQEGGLGMDSLTASKNYWAKCTGKESRHAAYHLLVQLVMGSQQNLEALVGHLVTLHHTLNPDSLKEFQYAPAVDGRGASGFVGLKNGGATCYMNSVLQHLFLIPGVAEDILAVCSDKENEDSLFYQLQMVFAHLMESQLQYYVPDKFWKCFRMDGQPVNVREQQDAFEFYTRLTEQVDDYLKSQTKEKVFAQRFGGVYSIQRICQDCPHRYEREEPFLALNLTVTKCHDLQDSLDQFVKGELLEGDNAYYCEKCNQKRTALIRTCVKTLPPVLVIQLKRFGYDWEASRALKFDDYFKFPWVLDMGNYTADGLAEQEEELSSGCGSRGATPSPDPKDSDSSINLSVTSTSSTHSPLKARKSGIISGITPKISTRLRHKGAIYELVGVIVHSGQASAGHYYSYIKDRRGDSLTNPNNGHWFKFNDTTVEEVDMCDALLEQECFGGTYKAKVSYDSSNPLPEDRLRYWNAYMLVYDSLDDRLSTPKTPKTPRMGPTSRSFRASTSSAKKSFSISGTSSEIRARSSLCELSQLLQQGEKQGVFREYMPPRIMSAITYENLTFLKNRDVFCQDYFTFIQQICSANAGSGQFDVTAPISIQVVRLGVNFLLNTYLRIKDKEEPVITHWVEILSSWVKHSKEASSWCVRYFSSEDGVSHIQPLLLEAPDKMTRGHFSNLLDSIFKAEYEHCNSVDTLQTVMKHLLSLLATEVPAAIKTSYHYFSLLYNYCQQGIHHCRQFLSLGGFSSLLSFLLGPSDLEKRRWAPMQAQEFGPLHSIIATIINACDLIPFQTTESSCNQKTEGETDKLVMPVEVAQLVYGAEQPRWLREVVLAYKEINGSIPQMTAALTATAKENSSFTKALLTAVMREYSKPPSNILKELSSLIMEILSISDSLQSSRTTAVLEGFVCSESENVMGLLDMIGINKDSYSRRAYQCIKLVVALSARCPVARDHLTRTQVRWQWAVEWLREKMDDHSATLSTAASLSNEDSNTKNFQRTTSAQLTLEEATALLSEMESSEMEIDCELSELGDIKESASEHENSPSQDLDGIDP</sequence>
<dbReference type="Pfam" id="PF00627">
    <property type="entry name" value="UBA"/>
    <property type="match status" value="1"/>
</dbReference>
<organism evidence="12">
    <name type="scientific">Scylla olivacea</name>
    <name type="common">Orange mud crab</name>
    <name type="synonym">Cancer olivacea</name>
    <dbReference type="NCBI Taxonomy" id="85551"/>
    <lineage>
        <taxon>Eukaryota</taxon>
        <taxon>Metazoa</taxon>
        <taxon>Ecdysozoa</taxon>
        <taxon>Arthropoda</taxon>
        <taxon>Crustacea</taxon>
        <taxon>Multicrustacea</taxon>
        <taxon>Malacostraca</taxon>
        <taxon>Eumalacostraca</taxon>
        <taxon>Eucarida</taxon>
        <taxon>Decapoda</taxon>
        <taxon>Pleocyemata</taxon>
        <taxon>Brachyura</taxon>
        <taxon>Eubrachyura</taxon>
        <taxon>Portunoidea</taxon>
        <taxon>Portunidae</taxon>
        <taxon>Portuninae</taxon>
        <taxon>Scylla</taxon>
    </lineage>
</organism>
<evidence type="ECO:0000313" key="12">
    <source>
        <dbReference type="EMBL" id="JAI58755.1"/>
    </source>
</evidence>
<dbReference type="Pfam" id="PF12030">
    <property type="entry name" value="DUF3517"/>
    <property type="match status" value="1"/>
</dbReference>
<feature type="compositionally biased region" description="Low complexity" evidence="9">
    <location>
        <begin position="1318"/>
        <end position="1334"/>
    </location>
</feature>
<dbReference type="SUPFAM" id="SSF46934">
    <property type="entry name" value="UBA-like"/>
    <property type="match status" value="1"/>
</dbReference>
<reference evidence="12" key="1">
    <citation type="submission" date="2015-09" db="EMBL/GenBank/DDBJ databases">
        <title>Scylla olivacea transcriptome.</title>
        <authorList>
            <person name="Ikhwanuddin M."/>
        </authorList>
    </citation>
    <scope>NUCLEOTIDE SEQUENCE</scope>
</reference>
<accession>A0A0P4W1P4</accession>
<dbReference type="SMART" id="SM00165">
    <property type="entry name" value="UBA"/>
    <property type="match status" value="1"/>
</dbReference>
<feature type="region of interest" description="Disordered" evidence="9">
    <location>
        <begin position="1093"/>
        <end position="1126"/>
    </location>
</feature>
<evidence type="ECO:0000256" key="1">
    <source>
        <dbReference type="ARBA" id="ARBA00000707"/>
    </source>
</evidence>
<feature type="compositionally biased region" description="Low complexity" evidence="9">
    <location>
        <begin position="1900"/>
        <end position="1912"/>
    </location>
</feature>
<dbReference type="InterPro" id="IPR016024">
    <property type="entry name" value="ARM-type_fold"/>
</dbReference>
<keyword evidence="4" id="KW-0597">Phosphoprotein</keyword>
<feature type="region of interest" description="Disordered" evidence="9">
    <location>
        <begin position="2570"/>
        <end position="2607"/>
    </location>
</feature>
<feature type="domain" description="UBA" evidence="10">
    <location>
        <begin position="2"/>
        <end position="43"/>
    </location>
</feature>
<keyword evidence="8" id="KW-0788">Thiol protease</keyword>
<dbReference type="PROSITE" id="PS00972">
    <property type="entry name" value="USP_1"/>
    <property type="match status" value="1"/>
</dbReference>
<name>A0A0P4W1P4_SCYOL</name>
<dbReference type="CDD" id="cd02659">
    <property type="entry name" value="peptidase_C19C"/>
    <property type="match status" value="1"/>
</dbReference>
<dbReference type="InterPro" id="IPR055176">
    <property type="entry name" value="UBP24/USP9X/USP9Y_UBL"/>
</dbReference>
<evidence type="ECO:0000259" key="10">
    <source>
        <dbReference type="PROSITE" id="PS50030"/>
    </source>
</evidence>
<dbReference type="InterPro" id="IPR038765">
    <property type="entry name" value="Papain-like_cys_pep_sf"/>
</dbReference>
<feature type="region of interest" description="Disordered" evidence="9">
    <location>
        <begin position="1307"/>
        <end position="1334"/>
    </location>
</feature>
<evidence type="ECO:0000259" key="11">
    <source>
        <dbReference type="PROSITE" id="PS50235"/>
    </source>
</evidence>
<dbReference type="Gene3D" id="1.10.8.10">
    <property type="entry name" value="DNA helicase RuvA subunit, C-terminal domain"/>
    <property type="match status" value="1"/>
</dbReference>
<dbReference type="InterPro" id="IPR050164">
    <property type="entry name" value="Peptidase_C19"/>
</dbReference>
<feature type="compositionally biased region" description="Acidic residues" evidence="9">
    <location>
        <begin position="2571"/>
        <end position="2583"/>
    </location>
</feature>
<dbReference type="PANTHER" id="PTHR24006:SF943">
    <property type="entry name" value="UBIQUITIN CARBOXYL-TERMINAL HYDROLASE PUF"/>
    <property type="match status" value="1"/>
</dbReference>
<evidence type="ECO:0000256" key="3">
    <source>
        <dbReference type="ARBA" id="ARBA00012759"/>
    </source>
</evidence>
<dbReference type="PROSITE" id="PS50030">
    <property type="entry name" value="UBA"/>
    <property type="match status" value="1"/>
</dbReference>
<dbReference type="GO" id="GO:0006508">
    <property type="term" value="P:proteolysis"/>
    <property type="evidence" value="ECO:0007669"/>
    <property type="project" value="UniProtKB-KW"/>
</dbReference>
<dbReference type="Pfam" id="PF00443">
    <property type="entry name" value="UCH"/>
    <property type="match status" value="1"/>
</dbReference>
<feature type="compositionally biased region" description="Basic and acidic residues" evidence="9">
    <location>
        <begin position="2585"/>
        <end position="2596"/>
    </location>
</feature>
<protein>
    <recommendedName>
        <fullName evidence="3">ubiquitinyl hydrolase 1</fullName>
        <ecNumber evidence="3">3.4.19.12</ecNumber>
    </recommendedName>
</protein>
<keyword evidence="7" id="KW-0378">Hydrolase</keyword>
<evidence type="ECO:0000256" key="2">
    <source>
        <dbReference type="ARBA" id="ARBA00009085"/>
    </source>
</evidence>
<dbReference type="EC" id="3.4.19.12" evidence="3"/>
<dbReference type="Pfam" id="PF25010">
    <property type="entry name" value="ARM_UBP24_USP9X-Y"/>
    <property type="match status" value="1"/>
</dbReference>
<dbReference type="SUPFAM" id="SSF48371">
    <property type="entry name" value="ARM repeat"/>
    <property type="match status" value="1"/>
</dbReference>
<keyword evidence="6" id="KW-0833">Ubl conjugation pathway</keyword>
<dbReference type="GO" id="GO:0005634">
    <property type="term" value="C:nucleus"/>
    <property type="evidence" value="ECO:0007669"/>
    <property type="project" value="TreeGrafter"/>
</dbReference>
<evidence type="ECO:0000256" key="5">
    <source>
        <dbReference type="ARBA" id="ARBA00022670"/>
    </source>
</evidence>
<dbReference type="InterPro" id="IPR056850">
    <property type="entry name" value="ARM_UBP34_24_USP9X_Y"/>
</dbReference>
<dbReference type="Gene3D" id="3.90.70.10">
    <property type="entry name" value="Cysteine proteinases"/>
    <property type="match status" value="1"/>
</dbReference>
<dbReference type="InterPro" id="IPR009060">
    <property type="entry name" value="UBA-like_sf"/>
</dbReference>
<evidence type="ECO:0000256" key="4">
    <source>
        <dbReference type="ARBA" id="ARBA00022553"/>
    </source>
</evidence>
<feature type="compositionally biased region" description="Polar residues" evidence="9">
    <location>
        <begin position="1093"/>
        <end position="1106"/>
    </location>
</feature>
<comment type="similarity">
    <text evidence="2">Belongs to the peptidase C19 family.</text>
</comment>
<dbReference type="InterPro" id="IPR001394">
    <property type="entry name" value="Peptidase_C19_UCH"/>
</dbReference>
<evidence type="ECO:0000256" key="9">
    <source>
        <dbReference type="SAM" id="MobiDB-lite"/>
    </source>
</evidence>
<dbReference type="SUPFAM" id="SSF54001">
    <property type="entry name" value="Cysteine proteinases"/>
    <property type="match status" value="1"/>
</dbReference>
<dbReference type="GO" id="GO:0004843">
    <property type="term" value="F:cysteine-type deubiquitinase activity"/>
    <property type="evidence" value="ECO:0007669"/>
    <property type="project" value="UniProtKB-EC"/>
</dbReference>
<dbReference type="InterPro" id="IPR018200">
    <property type="entry name" value="USP_CS"/>
</dbReference>
<dbReference type="PANTHER" id="PTHR24006">
    <property type="entry name" value="UBIQUITIN CARBOXYL-TERMINAL HYDROLASE"/>
    <property type="match status" value="1"/>
</dbReference>
<evidence type="ECO:0000256" key="7">
    <source>
        <dbReference type="ARBA" id="ARBA00022801"/>
    </source>
</evidence>
<evidence type="ECO:0000256" key="8">
    <source>
        <dbReference type="ARBA" id="ARBA00022807"/>
    </source>
</evidence>
<dbReference type="GO" id="GO:0005829">
    <property type="term" value="C:cytosol"/>
    <property type="evidence" value="ECO:0007669"/>
    <property type="project" value="TreeGrafter"/>
</dbReference>
<feature type="region of interest" description="Disordered" evidence="9">
    <location>
        <begin position="1879"/>
        <end position="1917"/>
    </location>
</feature>
<keyword evidence="5" id="KW-0645">Protease</keyword>
<feature type="compositionally biased region" description="Basic and acidic residues" evidence="9">
    <location>
        <begin position="1110"/>
        <end position="1126"/>
    </location>
</feature>
<comment type="catalytic activity">
    <reaction evidence="1">
        <text>Thiol-dependent hydrolysis of ester, thioester, amide, peptide and isopeptide bonds formed by the C-terminal Gly of ubiquitin (a 76-residue protein attached to proteins as an intracellular targeting signal).</text>
        <dbReference type="EC" id="3.4.19.12"/>
    </reaction>
</comment>
<dbReference type="InterPro" id="IPR028889">
    <property type="entry name" value="USP"/>
</dbReference>
<dbReference type="InterPro" id="IPR021905">
    <property type="entry name" value="DUF3517"/>
</dbReference>
<dbReference type="Pfam" id="PF22900">
    <property type="entry name" value="UCH_UBL1"/>
    <property type="match status" value="1"/>
</dbReference>
<dbReference type="InterPro" id="IPR015940">
    <property type="entry name" value="UBA"/>
</dbReference>
<dbReference type="PROSITE" id="PS00973">
    <property type="entry name" value="USP_2"/>
    <property type="match status" value="1"/>
</dbReference>
<feature type="region of interest" description="Disordered" evidence="9">
    <location>
        <begin position="1229"/>
        <end position="1257"/>
    </location>
</feature>
<proteinExistence type="inferred from homology"/>
<feature type="domain" description="USP" evidence="11">
    <location>
        <begin position="1643"/>
        <end position="2036"/>
    </location>
</feature>
<feature type="compositionally biased region" description="Polar residues" evidence="9">
    <location>
        <begin position="1244"/>
        <end position="1257"/>
    </location>
</feature>
<dbReference type="PROSITE" id="PS50235">
    <property type="entry name" value="USP_3"/>
    <property type="match status" value="1"/>
</dbReference>
<dbReference type="GO" id="GO:0016579">
    <property type="term" value="P:protein deubiquitination"/>
    <property type="evidence" value="ECO:0007669"/>
    <property type="project" value="InterPro"/>
</dbReference>
<dbReference type="EMBL" id="GDRN01099452">
    <property type="protein sequence ID" value="JAI58755.1"/>
    <property type="molecule type" value="Transcribed_RNA"/>
</dbReference>
<evidence type="ECO:0000256" key="6">
    <source>
        <dbReference type="ARBA" id="ARBA00022786"/>
    </source>
</evidence>